<name>A0A428WRR0_AMYBA</name>
<organism evidence="1 2">
    <name type="scientific">Amycolatopsis balhimycina DSM 5908</name>
    <dbReference type="NCBI Taxonomy" id="1081091"/>
    <lineage>
        <taxon>Bacteria</taxon>
        <taxon>Bacillati</taxon>
        <taxon>Actinomycetota</taxon>
        <taxon>Actinomycetes</taxon>
        <taxon>Pseudonocardiales</taxon>
        <taxon>Pseudonocardiaceae</taxon>
        <taxon>Amycolatopsis</taxon>
    </lineage>
</organism>
<protein>
    <submittedName>
        <fullName evidence="1">Uncharacterized protein</fullName>
    </submittedName>
</protein>
<accession>A0A428WRR0</accession>
<dbReference type="RefSeq" id="WP_020640534.1">
    <property type="nucleotide sequence ID" value="NZ_QHHU01000015.1"/>
</dbReference>
<evidence type="ECO:0000313" key="1">
    <source>
        <dbReference type="EMBL" id="RSM45739.1"/>
    </source>
</evidence>
<keyword evidence="2" id="KW-1185">Reference proteome</keyword>
<sequence length="1076" mass="109960">MTFTVAGIPDVTQRLDSDGLAALGLAGLLLCPAWTDAVPAMDATALTFTVPGLWYAPCAGMLMQVTDGTKLGLSKLDGTPAVTGNAGCLVFRIHPQARLRIERELVAALQAAGGPPDQSIRPVPSLILITGASTVDHPLNLSAGDKFMVAGTVSMFDEHGLIVDPFAFAACLAAVLTQTPALGIAAPGGAAGTLAAIAAAAPAGRFVHLLDLHGRPWSDPPGANPGVSLYSGAQVEGTHLGDGTVHQWPSGAVLAGRADPAGAQQPPPPALLRFGFATLGGMGTTPLAWPPAGARTPVRDTLRVTVTDPTFHLLGNRTATPRDQVAGADTLSVAEAAPLVRDGSPVTLLPDGRSCLGFFRQAILTLQGGNPNASFTAGPILAASVTFDDEAWPLPLAPGRGGRWPSSPAATPVPGNDATVLGRLAPLRTATTAGWIAGSNDVLITLPATLPAGVAVRLYPVEVLLGAAPDEQPLLHRADGGAAITTGGTDTIVLADPFRLGTAPVRAGSPQVRADAVVAWQSPGGAVVVKIVANLDCAVGADVPRPAAAPTNLLAAGFWRGTASAPLLGSLPRGSFTGLSAAFADPLAFVQGIVRQLTTDQNPREAPRLPTMARTESLLAIQLQPAGGPDLYRSVLTGGWLTREADSHSYRIGNPGAAGAHEVHAPGVAASAQLGFDLWVSALHRARPVVPTADVAGPIADGPNAGLPSNWVLLQANTTSAPPARPATPSTLAGAVLQTVPALVETPELALIPDDSVGDVTTFVRQTLPNYLTMPNQPEIGRQILREVRSCKYGRRDAQWALRRALRHARELVYIETPLLASTAPAAGGPDDPQAAVDIFTELATRLAEEPRLRVVIMVPRTPPFARGYEPWSMYFYAARNALAQVLQGAAGDLPAPGGGTRPRVVMAHPAGVPGRPLVIRTTTVIVDDVWMITGTSSLSRRGLTFDGANDVVLADWALDRSAGAAIRAHRRALMGAHLGTGPGVAGTPGGAPASAVGAPEPAFVGLHSGLSAHALFADVLAAGGLGKLLPVWPGPDPAEPNAVSAHPPAVADPDGRGGANFVTAVAAALGGNTAV</sequence>
<dbReference type="SUPFAM" id="SSF56024">
    <property type="entry name" value="Phospholipase D/nuclease"/>
    <property type="match status" value="1"/>
</dbReference>
<comment type="caution">
    <text evidence="1">The sequence shown here is derived from an EMBL/GenBank/DDBJ whole genome shotgun (WGS) entry which is preliminary data.</text>
</comment>
<evidence type="ECO:0000313" key="2">
    <source>
        <dbReference type="Proteomes" id="UP000286716"/>
    </source>
</evidence>
<dbReference type="OrthoDB" id="9814092at2"/>
<dbReference type="Proteomes" id="UP000286716">
    <property type="component" value="Unassembled WGS sequence"/>
</dbReference>
<dbReference type="AlphaFoldDB" id="A0A428WRR0"/>
<reference evidence="1 2" key="1">
    <citation type="submission" date="2018-05" db="EMBL/GenBank/DDBJ databases">
        <title>Evolution of GPA BGCs.</title>
        <authorList>
            <person name="Waglechner N."/>
            <person name="Wright G.D."/>
        </authorList>
    </citation>
    <scope>NUCLEOTIDE SEQUENCE [LARGE SCALE GENOMIC DNA]</scope>
    <source>
        <strain evidence="1 2">DSM 5908</strain>
    </source>
</reference>
<gene>
    <name evidence="1" type="ORF">DMA12_12730</name>
</gene>
<proteinExistence type="predicted"/>
<dbReference type="EMBL" id="QHHU01000015">
    <property type="protein sequence ID" value="RSM45739.1"/>
    <property type="molecule type" value="Genomic_DNA"/>
</dbReference>